<dbReference type="InterPro" id="IPR026278">
    <property type="entry name" value="KhtT"/>
</dbReference>
<evidence type="ECO:0000313" key="2">
    <source>
        <dbReference type="EMBL" id="MDQ0177459.1"/>
    </source>
</evidence>
<dbReference type="InterPro" id="IPR058776">
    <property type="entry name" value="KhtT-like_N"/>
</dbReference>
<protein>
    <submittedName>
        <fullName evidence="2">TrkA domain protein</fullName>
    </submittedName>
</protein>
<accession>A0ABT9WVX4</accession>
<evidence type="ECO:0000313" key="3">
    <source>
        <dbReference type="Proteomes" id="UP001223586"/>
    </source>
</evidence>
<dbReference type="PIRSF" id="PIRSF005028">
    <property type="entry name" value="KhtT"/>
    <property type="match status" value="1"/>
</dbReference>
<dbReference type="Pfam" id="PF25991">
    <property type="entry name" value="KhtT_N"/>
    <property type="match status" value="1"/>
</dbReference>
<keyword evidence="3" id="KW-1185">Reference proteome</keyword>
<proteinExistence type="predicted"/>
<dbReference type="Proteomes" id="UP001223586">
    <property type="component" value="Unassembled WGS sequence"/>
</dbReference>
<gene>
    <name evidence="2" type="ORF">J2S08_003339</name>
</gene>
<dbReference type="Gene3D" id="3.30.70.1450">
    <property type="entry name" value="Regulator of K+ conductance, C-terminal domain"/>
    <property type="match status" value="1"/>
</dbReference>
<comment type="caution">
    <text evidence="2">The sequence shown here is derived from an EMBL/GenBank/DDBJ whole genome shotgun (WGS) entry which is preliminary data.</text>
</comment>
<sequence length="163" mass="18380">MNIREVELPGIGVKFEVITRNDEKIVIVVHDDGRREIYHFDTDHEESVSSVILNDSEARKVAAILGGMVYKPRALDTIEMAFDDLLIEWFKVEQDAPAINQTIGNLEVRNKYNVTVIAILKKNMKQLFNPGSETIIDVGDTLVLSGERTQLKRLISELLTNTG</sequence>
<dbReference type="Pfam" id="PF02080">
    <property type="entry name" value="TrkA_C"/>
    <property type="match status" value="1"/>
</dbReference>
<name>A0ABT9WVX4_9BACI</name>
<dbReference type="PANTHER" id="PTHR30445">
    <property type="entry name" value="K(+)_H(+) ANTIPORTER SUBUNIT KHTT"/>
    <property type="match status" value="1"/>
</dbReference>
<feature type="domain" description="RCK C-terminal" evidence="1">
    <location>
        <begin position="75"/>
        <end position="160"/>
    </location>
</feature>
<evidence type="ECO:0000259" key="1">
    <source>
        <dbReference type="PROSITE" id="PS51202"/>
    </source>
</evidence>
<dbReference type="PANTHER" id="PTHR30445:SF8">
    <property type="entry name" value="K(+)_H(+) ANTIPORTER SUBUNIT KHTT"/>
    <property type="match status" value="1"/>
</dbReference>
<reference evidence="2 3" key="1">
    <citation type="submission" date="2023-07" db="EMBL/GenBank/DDBJ databases">
        <title>Genomic Encyclopedia of Type Strains, Phase IV (KMG-IV): sequencing the most valuable type-strain genomes for metagenomic binning, comparative biology and taxonomic classification.</title>
        <authorList>
            <person name="Goeker M."/>
        </authorList>
    </citation>
    <scope>NUCLEOTIDE SEQUENCE [LARGE SCALE GENOMIC DNA]</scope>
    <source>
        <strain evidence="2 3">DSM 23837</strain>
    </source>
</reference>
<dbReference type="PROSITE" id="PS51202">
    <property type="entry name" value="RCK_C"/>
    <property type="match status" value="1"/>
</dbReference>
<dbReference type="RefSeq" id="WP_307231451.1">
    <property type="nucleotide sequence ID" value="NZ_JAUSTT010000022.1"/>
</dbReference>
<dbReference type="InterPro" id="IPR036721">
    <property type="entry name" value="RCK_C_sf"/>
</dbReference>
<dbReference type="SUPFAM" id="SSF116726">
    <property type="entry name" value="TrkA C-terminal domain-like"/>
    <property type="match status" value="1"/>
</dbReference>
<organism evidence="2 3">
    <name type="scientific">Bacillus chungangensis</name>
    <dbReference type="NCBI Taxonomy" id="587633"/>
    <lineage>
        <taxon>Bacteria</taxon>
        <taxon>Bacillati</taxon>
        <taxon>Bacillota</taxon>
        <taxon>Bacilli</taxon>
        <taxon>Bacillales</taxon>
        <taxon>Bacillaceae</taxon>
        <taxon>Bacillus</taxon>
    </lineage>
</organism>
<dbReference type="EMBL" id="JAUSTT010000022">
    <property type="protein sequence ID" value="MDQ0177459.1"/>
    <property type="molecule type" value="Genomic_DNA"/>
</dbReference>
<dbReference type="InterPro" id="IPR006037">
    <property type="entry name" value="RCK_C"/>
</dbReference>
<dbReference type="InterPro" id="IPR050144">
    <property type="entry name" value="AAE_transporter"/>
</dbReference>